<dbReference type="GO" id="GO:0005254">
    <property type="term" value="F:chloride channel activity"/>
    <property type="evidence" value="ECO:0007669"/>
    <property type="project" value="Ensembl"/>
</dbReference>
<keyword evidence="6 11" id="KW-0769">Symport</keyword>
<dbReference type="GeneTree" id="ENSGT00940000157081"/>
<dbReference type="InterPro" id="IPR001991">
    <property type="entry name" value="Na-dicarboxylate_symporter"/>
</dbReference>
<feature type="transmembrane region" description="Helical" evidence="11">
    <location>
        <begin position="83"/>
        <end position="102"/>
    </location>
</feature>
<evidence type="ECO:0000256" key="3">
    <source>
        <dbReference type="ARBA" id="ARBA00022448"/>
    </source>
</evidence>
<dbReference type="PROSITE" id="PS00714">
    <property type="entry name" value="NA_DICARBOXYL_SYMP_2"/>
    <property type="match status" value="1"/>
</dbReference>
<organism evidence="13 14">
    <name type="scientific">Pan paniscus</name>
    <name type="common">Pygmy chimpanzee</name>
    <name type="synonym">Bonobo</name>
    <dbReference type="NCBI Taxonomy" id="9597"/>
    <lineage>
        <taxon>Eukaryota</taxon>
        <taxon>Metazoa</taxon>
        <taxon>Chordata</taxon>
        <taxon>Craniata</taxon>
        <taxon>Vertebrata</taxon>
        <taxon>Euteleostomi</taxon>
        <taxon>Mammalia</taxon>
        <taxon>Eutheria</taxon>
        <taxon>Euarchontoglires</taxon>
        <taxon>Primates</taxon>
        <taxon>Haplorrhini</taxon>
        <taxon>Catarrhini</taxon>
        <taxon>Hominidae</taxon>
        <taxon>Pan</taxon>
    </lineage>
</organism>
<feature type="transmembrane region" description="Helical" evidence="11">
    <location>
        <begin position="114"/>
        <end position="136"/>
    </location>
</feature>
<accession>A0A2R9C3R1</accession>
<dbReference type="Ensembl" id="ENSPPAT00000059498.1">
    <property type="protein sequence ID" value="ENSPPAP00000036606.1"/>
    <property type="gene ID" value="ENSPPAG00000041051.1"/>
</dbReference>
<feature type="transmembrane region" description="Helical" evidence="11">
    <location>
        <begin position="211"/>
        <end position="228"/>
    </location>
</feature>
<feature type="transmembrane region" description="Helical" evidence="11">
    <location>
        <begin position="360"/>
        <end position="385"/>
    </location>
</feature>
<keyword evidence="3 11" id="KW-0813">Transport</keyword>
<dbReference type="GO" id="GO:0140009">
    <property type="term" value="P:L-aspartate import across plasma membrane"/>
    <property type="evidence" value="ECO:0007669"/>
    <property type="project" value="Ensembl"/>
</dbReference>
<dbReference type="AlphaFoldDB" id="A0A2R9C3R1"/>
<evidence type="ECO:0000256" key="11">
    <source>
        <dbReference type="RuleBase" id="RU361216"/>
    </source>
</evidence>
<dbReference type="PANTHER" id="PTHR11958:SF20">
    <property type="entry name" value="NEUTRAL AMINO ACID TRANSPORTER A"/>
    <property type="match status" value="1"/>
</dbReference>
<evidence type="ECO:0000256" key="8">
    <source>
        <dbReference type="ARBA" id="ARBA00022990"/>
    </source>
</evidence>
<dbReference type="InterPro" id="IPR018107">
    <property type="entry name" value="Na-dicarboxylate_symporter_CS"/>
</dbReference>
<dbReference type="PROSITE" id="PS00713">
    <property type="entry name" value="NA_DICARBOXYL_SYMP_1"/>
    <property type="match status" value="1"/>
</dbReference>
<feature type="transmembrane region" description="Helical" evidence="11">
    <location>
        <begin position="40"/>
        <end position="62"/>
    </location>
</feature>
<evidence type="ECO:0000256" key="1">
    <source>
        <dbReference type="ARBA" id="ARBA00004141"/>
    </source>
</evidence>
<dbReference type="STRING" id="9597.ENSPPAP00000036606"/>
<dbReference type="FunFam" id="1.10.3860.10:FF:000005">
    <property type="entry name" value="Amino acid transporter"/>
    <property type="match status" value="1"/>
</dbReference>
<keyword evidence="7 11" id="KW-1133">Transmembrane helix</keyword>
<feature type="region of interest" description="Disordered" evidence="12">
    <location>
        <begin position="491"/>
        <end position="523"/>
    </location>
</feature>
<dbReference type="GO" id="GO:0005886">
    <property type="term" value="C:plasma membrane"/>
    <property type="evidence" value="ECO:0007669"/>
    <property type="project" value="Ensembl"/>
</dbReference>
<dbReference type="OMA" id="GIMFVVH"/>
<keyword evidence="14" id="KW-1185">Reference proteome</keyword>
<dbReference type="Gene3D" id="1.10.3860.10">
    <property type="entry name" value="Sodium:dicarboxylate symporter"/>
    <property type="match status" value="1"/>
</dbReference>
<dbReference type="GO" id="GO:0034590">
    <property type="term" value="F:L-hydroxyproline transmembrane transporter activity"/>
    <property type="evidence" value="ECO:0007669"/>
    <property type="project" value="Ensembl"/>
</dbReference>
<dbReference type="GO" id="GO:0015186">
    <property type="term" value="F:L-glutamine transmembrane transporter activity"/>
    <property type="evidence" value="ECO:0007669"/>
    <property type="project" value="UniProtKB-ARBA"/>
</dbReference>
<dbReference type="PANTHER" id="PTHR11958">
    <property type="entry name" value="SODIUM/DICARBOXYLATE SYMPORTER-RELATED"/>
    <property type="match status" value="1"/>
</dbReference>
<reference evidence="13" key="1">
    <citation type="submission" date="2025-08" db="UniProtKB">
        <authorList>
            <consortium name="Ensembl"/>
        </authorList>
    </citation>
    <scope>IDENTIFICATION</scope>
</reference>
<dbReference type="EMBL" id="AJFE02109300">
    <property type="status" value="NOT_ANNOTATED_CDS"/>
    <property type="molecule type" value="Genomic_DNA"/>
</dbReference>
<dbReference type="GO" id="GO:0015813">
    <property type="term" value="P:L-glutamate transmembrane transport"/>
    <property type="evidence" value="ECO:0007669"/>
    <property type="project" value="TreeGrafter"/>
</dbReference>
<evidence type="ECO:0000256" key="5">
    <source>
        <dbReference type="ARBA" id="ARBA00022692"/>
    </source>
</evidence>
<feature type="transmembrane region" description="Helical" evidence="11">
    <location>
        <begin position="248"/>
        <end position="268"/>
    </location>
</feature>
<comment type="subcellular location">
    <subcellularLocation>
        <location evidence="2">Melanosome</location>
    </subcellularLocation>
    <subcellularLocation>
        <location evidence="1 11">Membrane</location>
        <topology evidence="1 11">Multi-pass membrane protein</topology>
    </subcellularLocation>
</comment>
<dbReference type="PRINTS" id="PR00173">
    <property type="entry name" value="EDTRNSPORT"/>
</dbReference>
<sequence length="523" mass="54959">MSAPTATLTALRRGLRPGPELRGTAAGRARRCAGFLRRQALVLLTVSGVLAGAGLGAALRGLSLSRTQVTYLAFPGEMLLRMLRMIILPLVVCSLVSGAASLDASCLGRLGGIAVAYFGLTTLSASALAVALAFIIKPGSGAQTLQSSDLGLEDSGPPPVPKETVDSFLDLARSVFICALTYATDYKVVTQNSSSGNVTHEKIPIGTEIEGMNILGLVLFALVLGVALKKLGSEGEDLIRFFNSLNEATMVLVSWIMWYVPVGIMFLVGSKIVEMKDIIVLVTSLGKYIFASILGHVIHGGIVLPLIYFVFTRKNPFRFLLGLLAPFATAFATCSSSATLPSMMKCIEENNGVDKRISRFILPIGATVNMDGAAIFQCVAAVFIAQLNNVELNAGQIFTILVTATASSVGAAGVPAGGVLTIAIILEAIGLPTHDLPLILAVDWIVDRTTTVVNVEGDALGAGILHHLNQKATKKGEQELAEVKVEAIPNCKSEEETSPLVTHQNPAGPVASAPELESKESVL</sequence>
<evidence type="ECO:0000256" key="6">
    <source>
        <dbReference type="ARBA" id="ARBA00022847"/>
    </source>
</evidence>
<dbReference type="GO" id="GO:0015183">
    <property type="term" value="F:L-aspartate transmembrane transporter activity"/>
    <property type="evidence" value="ECO:0007669"/>
    <property type="project" value="Ensembl"/>
</dbReference>
<comment type="similarity">
    <text evidence="11">Belongs to the dicarboxylate/amino acid:cation symporter (DAACS) (TC 2.A.23) family.</text>
</comment>
<name>A0A2R9C3R1_PANPA</name>
<dbReference type="GO" id="GO:0005882">
    <property type="term" value="C:intermediate filament"/>
    <property type="evidence" value="ECO:0007669"/>
    <property type="project" value="Ensembl"/>
</dbReference>
<keyword evidence="4" id="KW-0597">Phosphoprotein</keyword>
<dbReference type="GO" id="GO:0015194">
    <property type="term" value="F:L-serine transmembrane transporter activity"/>
    <property type="evidence" value="ECO:0007669"/>
    <property type="project" value="Ensembl"/>
</dbReference>
<dbReference type="GO" id="GO:1903812">
    <property type="term" value="P:L-serine import across plasma membrane"/>
    <property type="evidence" value="ECO:0007669"/>
    <property type="project" value="Ensembl"/>
</dbReference>
<dbReference type="GO" id="GO:0015293">
    <property type="term" value="F:symporter activity"/>
    <property type="evidence" value="ECO:0007669"/>
    <property type="project" value="UniProtKB-UniRule"/>
</dbReference>
<reference evidence="13" key="2">
    <citation type="submission" date="2025-09" db="UniProtKB">
        <authorList>
            <consortium name="Ensembl"/>
        </authorList>
    </citation>
    <scope>IDENTIFICATION</scope>
</reference>
<dbReference type="GO" id="GO:0015180">
    <property type="term" value="F:L-alanine transmembrane transporter activity"/>
    <property type="evidence" value="ECO:0007669"/>
    <property type="project" value="Ensembl"/>
</dbReference>
<keyword evidence="5 11" id="KW-0812">Transmembrane</keyword>
<dbReference type="Proteomes" id="UP000240080">
    <property type="component" value="Unplaced"/>
</dbReference>
<dbReference type="GO" id="GO:0015193">
    <property type="term" value="F:L-proline transmembrane transporter activity"/>
    <property type="evidence" value="ECO:0007669"/>
    <property type="project" value="Ensembl"/>
</dbReference>
<dbReference type="GO" id="GO:0015195">
    <property type="term" value="F:L-threonine transmembrane transporter activity"/>
    <property type="evidence" value="ECO:0007669"/>
    <property type="project" value="Ensembl"/>
</dbReference>
<keyword evidence="10" id="KW-0325">Glycoprotein</keyword>
<dbReference type="GO" id="GO:0042470">
    <property type="term" value="C:melanosome"/>
    <property type="evidence" value="ECO:0007669"/>
    <property type="project" value="UniProtKB-SubCell"/>
</dbReference>
<proteinExistence type="inferred from homology"/>
<evidence type="ECO:0000256" key="7">
    <source>
        <dbReference type="ARBA" id="ARBA00022989"/>
    </source>
</evidence>
<evidence type="ECO:0000256" key="4">
    <source>
        <dbReference type="ARBA" id="ARBA00022553"/>
    </source>
</evidence>
<dbReference type="GO" id="GO:0015824">
    <property type="term" value="P:proline transport"/>
    <property type="evidence" value="ECO:0007669"/>
    <property type="project" value="Ensembl"/>
</dbReference>
<dbReference type="EMBL" id="AJFE02109299">
    <property type="status" value="NOT_ANNOTATED_CDS"/>
    <property type="molecule type" value="Genomic_DNA"/>
</dbReference>
<gene>
    <name evidence="13" type="primary">SLC1A4</name>
</gene>
<dbReference type="InterPro" id="IPR036458">
    <property type="entry name" value="Na:dicarbo_symporter_sf"/>
</dbReference>
<evidence type="ECO:0000256" key="10">
    <source>
        <dbReference type="ARBA" id="ARBA00023180"/>
    </source>
</evidence>
<evidence type="ECO:0000256" key="12">
    <source>
        <dbReference type="SAM" id="MobiDB-lite"/>
    </source>
</evidence>
<dbReference type="EMBL" id="AJFE02109298">
    <property type="status" value="NOT_ANNOTATED_CDS"/>
    <property type="molecule type" value="Genomic_DNA"/>
</dbReference>
<evidence type="ECO:0000313" key="14">
    <source>
        <dbReference type="Proteomes" id="UP000240080"/>
    </source>
</evidence>
<feature type="transmembrane region" description="Helical" evidence="11">
    <location>
        <begin position="317"/>
        <end position="340"/>
    </location>
</feature>
<dbReference type="GO" id="GO:0015184">
    <property type="term" value="F:L-cystine transmembrane transporter activity"/>
    <property type="evidence" value="ECO:0007669"/>
    <property type="project" value="Ensembl"/>
</dbReference>
<dbReference type="Pfam" id="PF00375">
    <property type="entry name" value="SDF"/>
    <property type="match status" value="1"/>
</dbReference>
<dbReference type="Bgee" id="ENSPPAG00000041051">
    <property type="expression patterns" value="Expressed in prefrontal cortex and 6 other cell types or tissues"/>
</dbReference>
<feature type="transmembrane region" description="Helical" evidence="11">
    <location>
        <begin position="288"/>
        <end position="311"/>
    </location>
</feature>
<feature type="transmembrane region" description="Helical" evidence="11">
    <location>
        <begin position="397"/>
        <end position="426"/>
    </location>
</feature>
<dbReference type="InterPro" id="IPR050746">
    <property type="entry name" value="DAACS"/>
</dbReference>
<dbReference type="GO" id="GO:1904273">
    <property type="term" value="P:L-alanine import across plasma membrane"/>
    <property type="evidence" value="ECO:0007669"/>
    <property type="project" value="Ensembl"/>
</dbReference>
<keyword evidence="9 11" id="KW-0472">Membrane</keyword>
<dbReference type="GO" id="GO:0050890">
    <property type="term" value="P:cognition"/>
    <property type="evidence" value="ECO:0007669"/>
    <property type="project" value="Ensembl"/>
</dbReference>
<dbReference type="SUPFAM" id="SSF118215">
    <property type="entry name" value="Proton glutamate symport protein"/>
    <property type="match status" value="1"/>
</dbReference>
<keyword evidence="8" id="KW-0007">Acetylation</keyword>
<dbReference type="GO" id="GO:0005813">
    <property type="term" value="C:centrosome"/>
    <property type="evidence" value="ECO:0007669"/>
    <property type="project" value="Ensembl"/>
</dbReference>
<evidence type="ECO:0000313" key="13">
    <source>
        <dbReference type="Ensembl" id="ENSPPAP00000036606.1"/>
    </source>
</evidence>
<evidence type="ECO:0000256" key="2">
    <source>
        <dbReference type="ARBA" id="ARBA00004223"/>
    </source>
</evidence>
<protein>
    <recommendedName>
        <fullName evidence="11">Amino acid transporter</fullName>
    </recommendedName>
</protein>
<evidence type="ECO:0000256" key="9">
    <source>
        <dbReference type="ARBA" id="ARBA00023136"/>
    </source>
</evidence>